<name>A0A8S9L9C1_BRACR</name>
<dbReference type="AlphaFoldDB" id="A0A8S9L9C1"/>
<proteinExistence type="predicted"/>
<protein>
    <recommendedName>
        <fullName evidence="2">Phenylalanine--tRNA ligase</fullName>
    </recommendedName>
</protein>
<dbReference type="EMBL" id="QGKY02000094">
    <property type="protein sequence ID" value="KAF2602036.1"/>
    <property type="molecule type" value="Genomic_DNA"/>
</dbReference>
<evidence type="ECO:0000313" key="1">
    <source>
        <dbReference type="EMBL" id="KAF2602036.1"/>
    </source>
</evidence>
<reference evidence="1" key="1">
    <citation type="submission" date="2019-12" db="EMBL/GenBank/DDBJ databases">
        <title>Genome sequencing and annotation of Brassica cretica.</title>
        <authorList>
            <person name="Studholme D.J."/>
            <person name="Sarris P.F."/>
        </authorList>
    </citation>
    <scope>NUCLEOTIDE SEQUENCE</scope>
    <source>
        <strain evidence="1">PFS-102/07</strain>
        <tissue evidence="1">Leaf</tissue>
    </source>
</reference>
<dbReference type="InterPro" id="IPR045864">
    <property type="entry name" value="aa-tRNA-synth_II/BPL/LPL"/>
</dbReference>
<evidence type="ECO:0008006" key="2">
    <source>
        <dbReference type="Google" id="ProtNLM"/>
    </source>
</evidence>
<sequence length="107" mass="12478">MFTFNFFADVVRDDDPTNNVPDSIFSKLGMQLHRRDKHPIGIIKNAIYDYFEYNYAKKFETFEDLSPIVTTKQVSVLPTYSKLASLTGKHHEDRRVSVSNRVFSVRD</sequence>
<comment type="caution">
    <text evidence="1">The sequence shown here is derived from an EMBL/GenBank/DDBJ whole genome shotgun (WGS) entry which is preliminary data.</text>
</comment>
<organism evidence="1">
    <name type="scientific">Brassica cretica</name>
    <name type="common">Mustard</name>
    <dbReference type="NCBI Taxonomy" id="69181"/>
    <lineage>
        <taxon>Eukaryota</taxon>
        <taxon>Viridiplantae</taxon>
        <taxon>Streptophyta</taxon>
        <taxon>Embryophyta</taxon>
        <taxon>Tracheophyta</taxon>
        <taxon>Spermatophyta</taxon>
        <taxon>Magnoliopsida</taxon>
        <taxon>eudicotyledons</taxon>
        <taxon>Gunneridae</taxon>
        <taxon>Pentapetalae</taxon>
        <taxon>rosids</taxon>
        <taxon>malvids</taxon>
        <taxon>Brassicales</taxon>
        <taxon>Brassicaceae</taxon>
        <taxon>Brassiceae</taxon>
        <taxon>Brassica</taxon>
    </lineage>
</organism>
<dbReference type="Gene3D" id="3.30.930.10">
    <property type="entry name" value="Bira Bifunctional Protein, Domain 2"/>
    <property type="match status" value="1"/>
</dbReference>
<gene>
    <name evidence="1" type="ORF">F2Q70_00025726</name>
</gene>
<accession>A0A8S9L9C1</accession>